<dbReference type="InterPro" id="IPR000305">
    <property type="entry name" value="GIY-YIG_endonuc"/>
</dbReference>
<evidence type="ECO:0000313" key="2">
    <source>
        <dbReference type="EMBL" id="XBT92572.1"/>
    </source>
</evidence>
<reference evidence="2" key="1">
    <citation type="submission" date="2024-06" db="EMBL/GenBank/DDBJ databases">
        <authorList>
            <person name="Li T."/>
            <person name="Gao R."/>
        </authorList>
    </citation>
    <scope>NUCLEOTIDE SEQUENCE</scope>
    <source>
        <strain evidence="2">ZPR3</strain>
    </source>
</reference>
<dbReference type="SUPFAM" id="SSF82771">
    <property type="entry name" value="GIY-YIG endonuclease"/>
    <property type="match status" value="1"/>
</dbReference>
<dbReference type="Gene3D" id="3.40.1440.10">
    <property type="entry name" value="GIY-YIG endonuclease"/>
    <property type="match status" value="1"/>
</dbReference>
<gene>
    <name evidence="2" type="ORF">ABM479_17700</name>
</gene>
<dbReference type="Pfam" id="PF01541">
    <property type="entry name" value="GIY-YIG"/>
    <property type="match status" value="1"/>
</dbReference>
<proteinExistence type="predicted"/>
<dbReference type="RefSeq" id="WP_349956964.1">
    <property type="nucleotide sequence ID" value="NZ_CP157960.1"/>
</dbReference>
<evidence type="ECO:0000259" key="1">
    <source>
        <dbReference type="PROSITE" id="PS50164"/>
    </source>
</evidence>
<feature type="domain" description="GIY-YIG" evidence="1">
    <location>
        <begin position="1"/>
        <end position="76"/>
    </location>
</feature>
<protein>
    <submittedName>
        <fullName evidence="2">GIY-YIG nuclease family protein</fullName>
    </submittedName>
</protein>
<dbReference type="AlphaFoldDB" id="A0AAU7RQV7"/>
<dbReference type="EMBL" id="CP157960">
    <property type="protein sequence ID" value="XBT92572.1"/>
    <property type="molecule type" value="Genomic_DNA"/>
</dbReference>
<dbReference type="PROSITE" id="PS50164">
    <property type="entry name" value="GIY_YIG"/>
    <property type="match status" value="1"/>
</dbReference>
<accession>A0AAU7RQV7</accession>
<name>A0AAU7RQV7_9HYPH</name>
<sequence length="79" mass="9003">MKYVYVLRSCGFPDRHYVGVTGDLKARLAKHNAREVPHTSKYAPWSVKTYIGFSDEAQAFAFEKYLKSGSGRAFAKKRL</sequence>
<organism evidence="2">
    <name type="scientific">Rhizobium sp. ZPR3</name>
    <dbReference type="NCBI Taxonomy" id="3158967"/>
    <lineage>
        <taxon>Bacteria</taxon>
        <taxon>Pseudomonadati</taxon>
        <taxon>Pseudomonadota</taxon>
        <taxon>Alphaproteobacteria</taxon>
        <taxon>Hyphomicrobiales</taxon>
        <taxon>Rhizobiaceae</taxon>
        <taxon>Rhizobium/Agrobacterium group</taxon>
        <taxon>Rhizobium</taxon>
    </lineage>
</organism>
<dbReference type="CDD" id="cd10449">
    <property type="entry name" value="GIY-YIG_SLX1_like"/>
    <property type="match status" value="1"/>
</dbReference>
<dbReference type="InterPro" id="IPR035901">
    <property type="entry name" value="GIY-YIG_endonuc_sf"/>
</dbReference>